<dbReference type="InterPro" id="IPR022907">
    <property type="entry name" value="VapC_family"/>
</dbReference>
<evidence type="ECO:0000256" key="5">
    <source>
        <dbReference type="ARBA" id="ARBA00022801"/>
    </source>
</evidence>
<dbReference type="Proteomes" id="UP000552587">
    <property type="component" value="Unassembled WGS sequence"/>
</dbReference>
<evidence type="ECO:0000256" key="3">
    <source>
        <dbReference type="ARBA" id="ARBA00022722"/>
    </source>
</evidence>
<dbReference type="GO" id="GO:0090729">
    <property type="term" value="F:toxin activity"/>
    <property type="evidence" value="ECO:0007669"/>
    <property type="project" value="UniProtKB-KW"/>
</dbReference>
<dbReference type="PANTHER" id="PTHR33653:SF1">
    <property type="entry name" value="RIBONUCLEASE VAPC2"/>
    <property type="match status" value="1"/>
</dbReference>
<dbReference type="Pfam" id="PF01850">
    <property type="entry name" value="PIN"/>
    <property type="match status" value="1"/>
</dbReference>
<comment type="cofactor">
    <cofactor evidence="1 8">
        <name>Mg(2+)</name>
        <dbReference type="ChEBI" id="CHEBI:18420"/>
    </cofactor>
</comment>
<dbReference type="InterPro" id="IPR002716">
    <property type="entry name" value="PIN_dom"/>
</dbReference>
<evidence type="ECO:0000259" key="9">
    <source>
        <dbReference type="Pfam" id="PF01850"/>
    </source>
</evidence>
<evidence type="ECO:0000256" key="8">
    <source>
        <dbReference type="HAMAP-Rule" id="MF_00265"/>
    </source>
</evidence>
<keyword evidence="8" id="KW-0800">Toxin</keyword>
<dbReference type="GO" id="GO:0016787">
    <property type="term" value="F:hydrolase activity"/>
    <property type="evidence" value="ECO:0007669"/>
    <property type="project" value="UniProtKB-KW"/>
</dbReference>
<accession>A0A7W3U677</accession>
<evidence type="ECO:0000256" key="7">
    <source>
        <dbReference type="ARBA" id="ARBA00038093"/>
    </source>
</evidence>
<dbReference type="GO" id="GO:0004540">
    <property type="term" value="F:RNA nuclease activity"/>
    <property type="evidence" value="ECO:0007669"/>
    <property type="project" value="InterPro"/>
</dbReference>
<keyword evidence="3 8" id="KW-0540">Nuclease</keyword>
<protein>
    <recommendedName>
        <fullName evidence="8">Ribonuclease VapC</fullName>
        <shortName evidence="8">RNase VapC</shortName>
        <ecNumber evidence="8">3.1.-.-</ecNumber>
    </recommendedName>
    <alternativeName>
        <fullName evidence="8">Toxin VapC</fullName>
    </alternativeName>
</protein>
<organism evidence="10 11">
    <name type="scientific">Marilutibacter penaei</name>
    <dbReference type="NCBI Taxonomy" id="2759900"/>
    <lineage>
        <taxon>Bacteria</taxon>
        <taxon>Pseudomonadati</taxon>
        <taxon>Pseudomonadota</taxon>
        <taxon>Gammaproteobacteria</taxon>
        <taxon>Lysobacterales</taxon>
        <taxon>Lysobacteraceae</taxon>
        <taxon>Marilutibacter</taxon>
    </lineage>
</organism>
<evidence type="ECO:0000313" key="10">
    <source>
        <dbReference type="EMBL" id="MBB1089653.1"/>
    </source>
</evidence>
<dbReference type="EC" id="3.1.-.-" evidence="8"/>
<proteinExistence type="inferred from homology"/>
<keyword evidence="2 8" id="KW-1277">Toxin-antitoxin system</keyword>
<keyword evidence="11" id="KW-1185">Reference proteome</keyword>
<evidence type="ECO:0000256" key="2">
    <source>
        <dbReference type="ARBA" id="ARBA00022649"/>
    </source>
</evidence>
<feature type="domain" description="PIN" evidence="9">
    <location>
        <begin position="2"/>
        <end position="122"/>
    </location>
</feature>
<dbReference type="SUPFAM" id="SSF88723">
    <property type="entry name" value="PIN domain-like"/>
    <property type="match status" value="1"/>
</dbReference>
<dbReference type="InterPro" id="IPR050556">
    <property type="entry name" value="Type_II_TA_system_RNase"/>
</dbReference>
<comment type="similarity">
    <text evidence="7 8">Belongs to the PINc/VapC protein family.</text>
</comment>
<dbReference type="PANTHER" id="PTHR33653">
    <property type="entry name" value="RIBONUCLEASE VAPC2"/>
    <property type="match status" value="1"/>
</dbReference>
<feature type="binding site" evidence="8">
    <location>
        <position position="104"/>
    </location>
    <ligand>
        <name>Mg(2+)</name>
        <dbReference type="ChEBI" id="CHEBI:18420"/>
    </ligand>
</feature>
<dbReference type="InterPro" id="IPR029060">
    <property type="entry name" value="PIN-like_dom_sf"/>
</dbReference>
<feature type="binding site" evidence="8">
    <location>
        <position position="5"/>
    </location>
    <ligand>
        <name>Mg(2+)</name>
        <dbReference type="ChEBI" id="CHEBI:18420"/>
    </ligand>
</feature>
<dbReference type="CDD" id="cd18731">
    <property type="entry name" value="PIN_NgFitB-like"/>
    <property type="match status" value="1"/>
</dbReference>
<evidence type="ECO:0000256" key="1">
    <source>
        <dbReference type="ARBA" id="ARBA00001946"/>
    </source>
</evidence>
<comment type="caution">
    <text evidence="10">The sequence shown here is derived from an EMBL/GenBank/DDBJ whole genome shotgun (WGS) entry which is preliminary data.</text>
</comment>
<evidence type="ECO:0000256" key="4">
    <source>
        <dbReference type="ARBA" id="ARBA00022723"/>
    </source>
</evidence>
<comment type="function">
    <text evidence="8">Toxic component of a toxin-antitoxin (TA) system. An RNase.</text>
</comment>
<keyword evidence="6 8" id="KW-0460">Magnesium</keyword>
<sequence length="141" mass="15808">MILLDTNIVSELMKSRPAEAVLAWLNGQPSEKLYLSAVTIGEIAYGLRILPDGKRRSGLRERFERFVALALDQRVLSYDEPAARLYGELMGDRRELGLPMSVPDGQIAAIARRDHLAIATRNVLDFEHCGIEVINPFEFTP</sequence>
<keyword evidence="4 8" id="KW-0479">Metal-binding</keyword>
<dbReference type="HAMAP" id="MF_00265">
    <property type="entry name" value="VapC_Nob1"/>
    <property type="match status" value="1"/>
</dbReference>
<dbReference type="EMBL" id="JACHTE010000012">
    <property type="protein sequence ID" value="MBB1089653.1"/>
    <property type="molecule type" value="Genomic_DNA"/>
</dbReference>
<dbReference type="AlphaFoldDB" id="A0A7W3U677"/>
<name>A0A7W3U677_9GAMM</name>
<dbReference type="Gene3D" id="3.40.50.1010">
    <property type="entry name" value="5'-nuclease"/>
    <property type="match status" value="1"/>
</dbReference>
<dbReference type="GO" id="GO:0000287">
    <property type="term" value="F:magnesium ion binding"/>
    <property type="evidence" value="ECO:0007669"/>
    <property type="project" value="UniProtKB-UniRule"/>
</dbReference>
<evidence type="ECO:0000256" key="6">
    <source>
        <dbReference type="ARBA" id="ARBA00022842"/>
    </source>
</evidence>
<evidence type="ECO:0000313" key="11">
    <source>
        <dbReference type="Proteomes" id="UP000552587"/>
    </source>
</evidence>
<gene>
    <name evidence="8" type="primary">vapC</name>
    <name evidence="10" type="ORF">H4F99_14305</name>
</gene>
<dbReference type="RefSeq" id="WP_182670643.1">
    <property type="nucleotide sequence ID" value="NZ_JACHTE010000012.1"/>
</dbReference>
<reference evidence="10 11" key="1">
    <citation type="submission" date="2020-07" db="EMBL/GenBank/DDBJ databases">
        <authorList>
            <person name="Xu S."/>
            <person name="Li A."/>
        </authorList>
    </citation>
    <scope>NUCLEOTIDE SEQUENCE [LARGE SCALE GENOMIC DNA]</scope>
    <source>
        <strain evidence="10 11">SG-8</strain>
    </source>
</reference>
<keyword evidence="5 8" id="KW-0378">Hydrolase</keyword>